<keyword evidence="4" id="KW-0249">Electron transport</keyword>
<feature type="transmembrane region" description="Helical" evidence="7">
    <location>
        <begin position="311"/>
        <end position="329"/>
    </location>
</feature>
<dbReference type="PANTHER" id="PTHR30176">
    <property type="entry name" value="FERREDOXIN-TYPE PROTEIN NAPH"/>
    <property type="match status" value="1"/>
</dbReference>
<dbReference type="OrthoDB" id="9811700at2"/>
<feature type="domain" description="4Fe-4S ferredoxin-type" evidence="8">
    <location>
        <begin position="269"/>
        <end position="290"/>
    </location>
</feature>
<gene>
    <name evidence="9" type="primary">ccoG</name>
    <name evidence="9" type="ORF">DRW07_10665</name>
</gene>
<keyword evidence="6" id="KW-0411">Iron-sulfur</keyword>
<keyword evidence="7" id="KW-0812">Transmembrane</keyword>
<dbReference type="GO" id="GO:0005886">
    <property type="term" value="C:plasma membrane"/>
    <property type="evidence" value="ECO:0007669"/>
    <property type="project" value="TreeGrafter"/>
</dbReference>
<dbReference type="PROSITE" id="PS51379">
    <property type="entry name" value="4FE4S_FER_2"/>
    <property type="match status" value="2"/>
</dbReference>
<evidence type="ECO:0000256" key="2">
    <source>
        <dbReference type="ARBA" id="ARBA00022485"/>
    </source>
</evidence>
<dbReference type="InterPro" id="IPR013783">
    <property type="entry name" value="Ig-like_fold"/>
</dbReference>
<feature type="transmembrane region" description="Helical" evidence="7">
    <location>
        <begin position="21"/>
        <end position="37"/>
    </location>
</feature>
<keyword evidence="1" id="KW-0813">Transport</keyword>
<dbReference type="PANTHER" id="PTHR30176:SF3">
    <property type="entry name" value="FERREDOXIN-TYPE PROTEIN NAPH"/>
    <property type="match status" value="1"/>
</dbReference>
<dbReference type="Pfam" id="PF13746">
    <property type="entry name" value="Fer4_18"/>
    <property type="match status" value="1"/>
</dbReference>
<keyword evidence="2" id="KW-0004">4Fe-4S</keyword>
<evidence type="ECO:0000256" key="6">
    <source>
        <dbReference type="ARBA" id="ARBA00023014"/>
    </source>
</evidence>
<evidence type="ECO:0000256" key="7">
    <source>
        <dbReference type="SAM" id="Phobius"/>
    </source>
</evidence>
<feature type="transmembrane region" description="Helical" evidence="7">
    <location>
        <begin position="66"/>
        <end position="83"/>
    </location>
</feature>
<dbReference type="GO" id="GO:0046872">
    <property type="term" value="F:metal ion binding"/>
    <property type="evidence" value="ECO:0007669"/>
    <property type="project" value="UniProtKB-KW"/>
</dbReference>
<dbReference type="InterPro" id="IPR017900">
    <property type="entry name" value="4Fe4S_Fe_S_CS"/>
</dbReference>
<dbReference type="SUPFAM" id="SSF54862">
    <property type="entry name" value="4Fe-4S ferredoxins"/>
    <property type="match status" value="1"/>
</dbReference>
<dbReference type="AlphaFoldDB" id="A0A3N5Z7U5"/>
<organism evidence="9 10">
    <name type="scientific">Alteromonas sediminis</name>
    <dbReference type="NCBI Taxonomy" id="2259342"/>
    <lineage>
        <taxon>Bacteria</taxon>
        <taxon>Pseudomonadati</taxon>
        <taxon>Pseudomonadota</taxon>
        <taxon>Gammaproteobacteria</taxon>
        <taxon>Alteromonadales</taxon>
        <taxon>Alteromonadaceae</taxon>
        <taxon>Alteromonas/Salinimonas group</taxon>
        <taxon>Alteromonas</taxon>
    </lineage>
</organism>
<dbReference type="InterPro" id="IPR009051">
    <property type="entry name" value="Helical_ferredxn"/>
</dbReference>
<evidence type="ECO:0000256" key="3">
    <source>
        <dbReference type="ARBA" id="ARBA00022723"/>
    </source>
</evidence>
<evidence type="ECO:0000256" key="1">
    <source>
        <dbReference type="ARBA" id="ARBA00022448"/>
    </source>
</evidence>
<dbReference type="Gene3D" id="2.60.40.10">
    <property type="entry name" value="Immunoglobulins"/>
    <property type="match status" value="1"/>
</dbReference>
<evidence type="ECO:0000313" key="10">
    <source>
        <dbReference type="Proteomes" id="UP000275281"/>
    </source>
</evidence>
<dbReference type="InterPro" id="IPR014116">
    <property type="entry name" value="Cyt_c_oxidase_cbb3_FixG"/>
</dbReference>
<protein>
    <submittedName>
        <fullName evidence="9">Cytochrome c oxidase accessory protein CcoG</fullName>
    </submittedName>
</protein>
<dbReference type="NCBIfam" id="TIGR02745">
    <property type="entry name" value="ccoG_rdxA_fixG"/>
    <property type="match status" value="1"/>
</dbReference>
<dbReference type="Gene3D" id="1.10.1060.10">
    <property type="entry name" value="Alpha-helical ferredoxin"/>
    <property type="match status" value="1"/>
</dbReference>
<dbReference type="Pfam" id="PF12801">
    <property type="entry name" value="Fer4_5"/>
    <property type="match status" value="1"/>
</dbReference>
<evidence type="ECO:0000256" key="4">
    <source>
        <dbReference type="ARBA" id="ARBA00022982"/>
    </source>
</evidence>
<evidence type="ECO:0000259" key="8">
    <source>
        <dbReference type="PROSITE" id="PS51379"/>
    </source>
</evidence>
<dbReference type="GO" id="GO:0051539">
    <property type="term" value="F:4 iron, 4 sulfur cluster binding"/>
    <property type="evidence" value="ECO:0007669"/>
    <property type="project" value="UniProtKB-KW"/>
</dbReference>
<evidence type="ECO:0000256" key="5">
    <source>
        <dbReference type="ARBA" id="ARBA00023004"/>
    </source>
</evidence>
<comment type="caution">
    <text evidence="9">The sequence shown here is derived from an EMBL/GenBank/DDBJ whole genome shotgun (WGS) entry which is preliminary data.</text>
</comment>
<dbReference type="PROSITE" id="PS00198">
    <property type="entry name" value="4FE4S_FER_1"/>
    <property type="match status" value="1"/>
</dbReference>
<evidence type="ECO:0000313" key="9">
    <source>
        <dbReference type="EMBL" id="RPJ66824.1"/>
    </source>
</evidence>
<dbReference type="InterPro" id="IPR032879">
    <property type="entry name" value="FixG_C"/>
</dbReference>
<keyword evidence="3" id="KW-0479">Metal-binding</keyword>
<dbReference type="EMBL" id="RPOK01000003">
    <property type="protein sequence ID" value="RPJ66824.1"/>
    <property type="molecule type" value="Genomic_DNA"/>
</dbReference>
<reference evidence="9 10" key="1">
    <citation type="submission" date="2018-11" db="EMBL/GenBank/DDBJ databases">
        <authorList>
            <person name="Ye M.-Q."/>
            <person name="Du Z.-J."/>
        </authorList>
    </citation>
    <scope>NUCLEOTIDE SEQUENCE [LARGE SCALE GENOMIC DNA]</scope>
    <source>
        <strain evidence="9 10">U0105</strain>
    </source>
</reference>
<feature type="domain" description="4Fe-4S ferredoxin-type" evidence="8">
    <location>
        <begin position="236"/>
        <end position="265"/>
    </location>
</feature>
<keyword evidence="10" id="KW-1185">Reference proteome</keyword>
<accession>A0A3N5Z7U5</accession>
<name>A0A3N5Z7U5_9ALTE</name>
<feature type="transmembrane region" description="Helical" evidence="7">
    <location>
        <begin position="172"/>
        <end position="191"/>
    </location>
</feature>
<dbReference type="InterPro" id="IPR051684">
    <property type="entry name" value="Electron_Trans/Redox"/>
</dbReference>
<feature type="transmembrane region" description="Helical" evidence="7">
    <location>
        <begin position="139"/>
        <end position="157"/>
    </location>
</feature>
<proteinExistence type="predicted"/>
<dbReference type="InterPro" id="IPR017896">
    <property type="entry name" value="4Fe4S_Fe-S-bd"/>
</dbReference>
<keyword evidence="5" id="KW-0408">Iron</keyword>
<keyword evidence="7" id="KW-0472">Membrane</keyword>
<keyword evidence="7" id="KW-1133">Transmembrane helix</keyword>
<sequence length="443" mass="50801">MTSSDKIYIREQFGKFQRIRRWLNFVLVAGFLLLPFIRHNGAQAILIDVATQRIDLFHFSLFPQDLMIIALIFILAAFTLFFVSKRYGRVWCGYACPQTIWTLMFNWVERRVEGSHHQSKAMDNQSWNRKKLAKKITKHTLWLMLSLFTSLTFMSYFEPARVLYSDFFTADISPVIAGWVLFFAVCTYINAGWLREKMCQHACPYSRFQSAMLDVTTKLVAYDASRGESRGPRKRTVAKSEGQGDCVDCNLCVQVCPVGIDIREGLQYECINCGLCVDACDETMVKFNYPKGLIRYTKQSTSEVSFNRANLGYALLILATGVSIIVWGLNRQSFEVNLLRDRQALYRVNTSGHIENTFLLKTLNKTQHLKKYAVLLSDDADFTIETRTEFQVQPGEYLMTPLPVSFSGIEYPEKQIIEFVVEDLQTGEAITKHSTFYAGPGAW</sequence>
<dbReference type="Pfam" id="PF11614">
    <property type="entry name" value="FixG_C"/>
    <property type="match status" value="1"/>
</dbReference>
<dbReference type="Proteomes" id="UP000275281">
    <property type="component" value="Unassembled WGS sequence"/>
</dbReference>